<dbReference type="OrthoDB" id="8964201at2759"/>
<dbReference type="Gene3D" id="2.60.40.10">
    <property type="entry name" value="Immunoglobulins"/>
    <property type="match status" value="1"/>
</dbReference>
<dbReference type="Proteomes" id="UP000281406">
    <property type="component" value="Unassembled WGS sequence"/>
</dbReference>
<dbReference type="GO" id="GO:0042289">
    <property type="term" value="F:MHC class II protein binding"/>
    <property type="evidence" value="ECO:0007669"/>
    <property type="project" value="TreeGrafter"/>
</dbReference>
<dbReference type="Pfam" id="PF07686">
    <property type="entry name" value="V-set"/>
    <property type="match status" value="1"/>
</dbReference>
<proteinExistence type="predicted"/>
<dbReference type="InterPro" id="IPR036179">
    <property type="entry name" value="Ig-like_dom_sf"/>
</dbReference>
<name>A0A3N0XPV0_ANAGA</name>
<organism evidence="3 4">
    <name type="scientific">Anabarilius grahami</name>
    <name type="common">Kanglang fish</name>
    <name type="synonym">Barilius grahami</name>
    <dbReference type="NCBI Taxonomy" id="495550"/>
    <lineage>
        <taxon>Eukaryota</taxon>
        <taxon>Metazoa</taxon>
        <taxon>Chordata</taxon>
        <taxon>Craniata</taxon>
        <taxon>Vertebrata</taxon>
        <taxon>Euteleostomi</taxon>
        <taxon>Actinopterygii</taxon>
        <taxon>Neopterygii</taxon>
        <taxon>Teleostei</taxon>
        <taxon>Ostariophysi</taxon>
        <taxon>Cypriniformes</taxon>
        <taxon>Xenocyprididae</taxon>
        <taxon>Xenocypridinae</taxon>
        <taxon>Xenocypridinae incertae sedis</taxon>
        <taxon>Anabarilius</taxon>
    </lineage>
</organism>
<dbReference type="GO" id="GO:1990782">
    <property type="term" value="F:protein tyrosine kinase binding"/>
    <property type="evidence" value="ECO:0007669"/>
    <property type="project" value="TreeGrafter"/>
</dbReference>
<comment type="caution">
    <text evidence="3">The sequence shown here is derived from an EMBL/GenBank/DDBJ whole genome shotgun (WGS) entry which is preliminary data.</text>
</comment>
<dbReference type="EMBL" id="RJVU01065024">
    <property type="protein sequence ID" value="ROJ08801.1"/>
    <property type="molecule type" value="Genomic_DNA"/>
</dbReference>
<dbReference type="InterPro" id="IPR013106">
    <property type="entry name" value="Ig_V-set"/>
</dbReference>
<dbReference type="InterPro" id="IPR007110">
    <property type="entry name" value="Ig-like_dom"/>
</dbReference>
<feature type="domain" description="Ig-like" evidence="2">
    <location>
        <begin position="35"/>
        <end position="107"/>
    </location>
</feature>
<feature type="signal peptide" evidence="1">
    <location>
        <begin position="1"/>
        <end position="24"/>
    </location>
</feature>
<dbReference type="InterPro" id="IPR003599">
    <property type="entry name" value="Ig_sub"/>
</dbReference>
<gene>
    <name evidence="3" type="ORF">DPX16_3111</name>
</gene>
<evidence type="ECO:0000313" key="4">
    <source>
        <dbReference type="Proteomes" id="UP000281406"/>
    </source>
</evidence>
<reference evidence="3 4" key="1">
    <citation type="submission" date="2018-10" db="EMBL/GenBank/DDBJ databases">
        <title>Genome assembly for a Yunnan-Guizhou Plateau 3E fish, Anabarilius grahami (Regan), and its evolutionary and genetic applications.</title>
        <authorList>
            <person name="Jiang W."/>
        </authorList>
    </citation>
    <scope>NUCLEOTIDE SEQUENCE [LARGE SCALE GENOMIC DNA]</scope>
    <source>
        <strain evidence="3">AG-KIZ</strain>
        <tissue evidence="3">Muscle</tissue>
    </source>
</reference>
<feature type="chain" id="PRO_5018276982" description="Ig-like domain-containing protein" evidence="1">
    <location>
        <begin position="25"/>
        <end position="282"/>
    </location>
</feature>
<dbReference type="PROSITE" id="PS50835">
    <property type="entry name" value="IG_LIKE"/>
    <property type="match status" value="1"/>
</dbReference>
<dbReference type="InterPro" id="IPR013783">
    <property type="entry name" value="Ig-like_fold"/>
</dbReference>
<keyword evidence="1" id="KW-0732">Signal</keyword>
<dbReference type="GO" id="GO:0070374">
    <property type="term" value="P:positive regulation of ERK1 and ERK2 cascade"/>
    <property type="evidence" value="ECO:0007669"/>
    <property type="project" value="TreeGrafter"/>
</dbReference>
<dbReference type="SUPFAM" id="SSF48726">
    <property type="entry name" value="Immunoglobulin"/>
    <property type="match status" value="1"/>
</dbReference>
<dbReference type="GO" id="GO:0042110">
    <property type="term" value="P:T cell activation"/>
    <property type="evidence" value="ECO:0007669"/>
    <property type="project" value="TreeGrafter"/>
</dbReference>
<dbReference type="PANTHER" id="PTHR11422">
    <property type="entry name" value="T-CELL SURFACE GLYCOPROTEIN CD4"/>
    <property type="match status" value="1"/>
</dbReference>
<evidence type="ECO:0000256" key="1">
    <source>
        <dbReference type="SAM" id="SignalP"/>
    </source>
</evidence>
<dbReference type="GO" id="GO:0045121">
    <property type="term" value="C:membrane raft"/>
    <property type="evidence" value="ECO:0007669"/>
    <property type="project" value="TreeGrafter"/>
</dbReference>
<protein>
    <recommendedName>
        <fullName evidence="2">Ig-like domain-containing protein</fullName>
    </recommendedName>
</protein>
<dbReference type="PANTHER" id="PTHR11422:SF5">
    <property type="entry name" value="DIVERSE IMMUNOGLOBULIN DOMAIN-CONTAINING PROTEIN 1.1 ISOFORM X1-RELATED"/>
    <property type="match status" value="1"/>
</dbReference>
<sequence>MADKCDLCLLGLIILCSFVTGTGGVDDAHVFISTGENVHLPCNNALSDCSSTTWIYGTSRHSEAAELTFLGIKNEDTGRHERLSLGSDCSLNIKNITKKDYGFYTCRQYVNKQKQGTDACVNLHVLHDNRRETDDSVETVTMASSSDKHFRKCVPPCQRYLTPDDTHHMSVPFSNQLSDCEGFSMKKLNSHIALFSRASVPGESGPAAAEAQWRLRSWGSQVELAEDFERLFLIPLLPMRVPDEDVLSLESFDLVDSALLASSQEEQDVAVQSEDMWSLIAV</sequence>
<dbReference type="AlphaFoldDB" id="A0A3N0XPV0"/>
<evidence type="ECO:0000313" key="3">
    <source>
        <dbReference type="EMBL" id="ROJ08801.1"/>
    </source>
</evidence>
<accession>A0A3N0XPV0</accession>
<dbReference type="SMART" id="SM00409">
    <property type="entry name" value="IG"/>
    <property type="match status" value="1"/>
</dbReference>
<evidence type="ECO:0000259" key="2">
    <source>
        <dbReference type="PROSITE" id="PS50835"/>
    </source>
</evidence>
<dbReference type="GO" id="GO:0035723">
    <property type="term" value="P:interleukin-15-mediated signaling pathway"/>
    <property type="evidence" value="ECO:0007669"/>
    <property type="project" value="TreeGrafter"/>
</dbReference>
<keyword evidence="4" id="KW-1185">Reference proteome</keyword>
<dbReference type="GO" id="GO:0009897">
    <property type="term" value="C:external side of plasma membrane"/>
    <property type="evidence" value="ECO:0007669"/>
    <property type="project" value="TreeGrafter"/>
</dbReference>